<evidence type="ECO:0008006" key="3">
    <source>
        <dbReference type="Google" id="ProtNLM"/>
    </source>
</evidence>
<reference evidence="1 2" key="1">
    <citation type="journal article" date="2017" name="BMC Genomics">
        <title>Genomic analysis of methanogenic archaea reveals a shift towards energy conservation.</title>
        <authorList>
            <person name="Gilmore S.P."/>
            <person name="Henske J.K."/>
            <person name="Sexton J.A."/>
            <person name="Solomon K.V."/>
            <person name="Seppala S."/>
            <person name="Yoo J.I."/>
            <person name="Huyett L.M."/>
            <person name="Pressman A."/>
            <person name="Cogan J.Z."/>
            <person name="Kivenson V."/>
            <person name="Peng X."/>
            <person name="Tan Y."/>
            <person name="Valentine D.L."/>
            <person name="O'Malley M.A."/>
        </authorList>
    </citation>
    <scope>NUCLEOTIDE SEQUENCE [LARGE SCALE GENOMIC DNA]</scope>
    <source>
        <strain evidence="1 2">MC-15</strain>
    </source>
</reference>
<gene>
    <name evidence="1" type="ORF">ASJ81_20230</name>
</gene>
<keyword evidence="2" id="KW-1185">Reference proteome</keyword>
<comment type="caution">
    <text evidence="1">The sequence shown here is derived from an EMBL/GenBank/DDBJ whole genome shotgun (WGS) entry which is preliminary data.</text>
</comment>
<sequence>MKWSFGDVIISRKKKIPNISVFQEGNYKVTVTWLTWQTTCIEQLVFKVIFRVPSFIYSTCFLFG</sequence>
<protein>
    <recommendedName>
        <fullName evidence="3">PKD domain-containing protein</fullName>
    </recommendedName>
</protein>
<name>A0A2A2HT81_9EURY</name>
<evidence type="ECO:0000313" key="1">
    <source>
        <dbReference type="EMBL" id="PAV12505.1"/>
    </source>
</evidence>
<proteinExistence type="predicted"/>
<evidence type="ECO:0000313" key="2">
    <source>
        <dbReference type="Proteomes" id="UP000218164"/>
    </source>
</evidence>
<dbReference type="Proteomes" id="UP000218164">
    <property type="component" value="Unassembled WGS sequence"/>
</dbReference>
<organism evidence="1 2">
    <name type="scientific">Methanosarcina spelaei</name>
    <dbReference type="NCBI Taxonomy" id="1036679"/>
    <lineage>
        <taxon>Archaea</taxon>
        <taxon>Methanobacteriati</taxon>
        <taxon>Methanobacteriota</taxon>
        <taxon>Stenosarchaea group</taxon>
        <taxon>Methanomicrobia</taxon>
        <taxon>Methanosarcinales</taxon>
        <taxon>Methanosarcinaceae</taxon>
        <taxon>Methanosarcina</taxon>
    </lineage>
</organism>
<dbReference type="EMBL" id="LMVP01000230">
    <property type="protein sequence ID" value="PAV12505.1"/>
    <property type="molecule type" value="Genomic_DNA"/>
</dbReference>
<dbReference type="AlphaFoldDB" id="A0A2A2HT81"/>
<accession>A0A2A2HT81</accession>